<dbReference type="RefSeq" id="WP_185048154.1">
    <property type="nucleotide sequence ID" value="NZ_BAABIX010000023.1"/>
</dbReference>
<organism evidence="1 2">
    <name type="scientific">Thermocatellispora tengchongensis</name>
    <dbReference type="NCBI Taxonomy" id="1073253"/>
    <lineage>
        <taxon>Bacteria</taxon>
        <taxon>Bacillati</taxon>
        <taxon>Actinomycetota</taxon>
        <taxon>Actinomycetes</taxon>
        <taxon>Streptosporangiales</taxon>
        <taxon>Streptosporangiaceae</taxon>
        <taxon>Thermocatellispora</taxon>
    </lineage>
</organism>
<gene>
    <name evidence="1" type="ORF">HNP84_001012</name>
</gene>
<dbReference type="Proteomes" id="UP000578449">
    <property type="component" value="Unassembled WGS sequence"/>
</dbReference>
<dbReference type="Pfam" id="PF01547">
    <property type="entry name" value="SBP_bac_1"/>
    <property type="match status" value="1"/>
</dbReference>
<proteinExistence type="predicted"/>
<reference evidence="1 2" key="1">
    <citation type="submission" date="2020-08" db="EMBL/GenBank/DDBJ databases">
        <title>Genomic Encyclopedia of Type Strains, Phase IV (KMG-IV): sequencing the most valuable type-strain genomes for metagenomic binning, comparative biology and taxonomic classification.</title>
        <authorList>
            <person name="Goeker M."/>
        </authorList>
    </citation>
    <scope>NUCLEOTIDE SEQUENCE [LARGE SCALE GENOMIC DNA]</scope>
    <source>
        <strain evidence="1 2">DSM 45615</strain>
    </source>
</reference>
<dbReference type="InterPro" id="IPR006059">
    <property type="entry name" value="SBP"/>
</dbReference>
<keyword evidence="1" id="KW-0762">Sugar transport</keyword>
<protein>
    <submittedName>
        <fullName evidence="1">Multiple sugar transport system substrate-binding protein</fullName>
    </submittedName>
</protein>
<dbReference type="SUPFAM" id="SSF53850">
    <property type="entry name" value="Periplasmic binding protein-like II"/>
    <property type="match status" value="1"/>
</dbReference>
<evidence type="ECO:0000313" key="1">
    <source>
        <dbReference type="EMBL" id="MBB5131306.1"/>
    </source>
</evidence>
<keyword evidence="1" id="KW-0813">Transport</keyword>
<accession>A0A840NYM1</accession>
<sequence>MSATVELRGITWDHPRGYAPLEELARLDAAGETPYGAVPAPIRWDRQPLEGFESTPIAELARTYDIMIVDHPGLGAAIGAGALAPMDELFPAAELDAWRAGTVGPSYASYSFDGRAWALPLDAATQVSAARPEAVPDPPRTWDEVRELAREAPVALCLGGPHAYLMYSALRVEREDPAEALDLMAALLGHADPGLSARNPIAVLGAMAAPGGPAYCPLVYGYVTYSSQAGNQGPLAFHDAPAWTPGGRPGSVLGGTGLAVSRRRLGDPGVADAVRAHLRRLMSEPVQRRLFPETGGQPAARAAWLDPEVNARTGGFYRDTLATVEAAWVRPRSPGYIAFQDAASRVLREGLLARAPHRAILDELGRCEEEWRTRCASR</sequence>
<keyword evidence="2" id="KW-1185">Reference proteome</keyword>
<comment type="caution">
    <text evidence="1">The sequence shown here is derived from an EMBL/GenBank/DDBJ whole genome shotgun (WGS) entry which is preliminary data.</text>
</comment>
<name>A0A840NYM1_9ACTN</name>
<dbReference type="Gene3D" id="3.40.190.10">
    <property type="entry name" value="Periplasmic binding protein-like II"/>
    <property type="match status" value="3"/>
</dbReference>
<evidence type="ECO:0000313" key="2">
    <source>
        <dbReference type="Proteomes" id="UP000578449"/>
    </source>
</evidence>
<dbReference type="AlphaFoldDB" id="A0A840NYM1"/>
<dbReference type="EMBL" id="JACHGN010000002">
    <property type="protein sequence ID" value="MBB5131306.1"/>
    <property type="molecule type" value="Genomic_DNA"/>
</dbReference>